<evidence type="ECO:0000313" key="5">
    <source>
        <dbReference type="RefSeq" id="XP_060043308.1"/>
    </source>
</evidence>
<dbReference type="PANTHER" id="PTHR23211:SF0">
    <property type="entry name" value="TRANS-GOLGI NETWORK INTEGRAL MEMBRANE PROTEIN 2"/>
    <property type="match status" value="1"/>
</dbReference>
<evidence type="ECO:0000313" key="4">
    <source>
        <dbReference type="Proteomes" id="UP001652624"/>
    </source>
</evidence>
<keyword evidence="2" id="KW-1133">Transmembrane helix</keyword>
<dbReference type="Proteomes" id="UP001652624">
    <property type="component" value="Chromosome 3"/>
</dbReference>
<feature type="compositionally biased region" description="Acidic residues" evidence="1">
    <location>
        <begin position="244"/>
        <end position="253"/>
    </location>
</feature>
<evidence type="ECO:0000256" key="2">
    <source>
        <dbReference type="SAM" id="Phobius"/>
    </source>
</evidence>
<dbReference type="Pfam" id="PF17818">
    <property type="entry name" value="KCT2"/>
    <property type="match status" value="1"/>
</dbReference>
<keyword evidence="2" id="KW-0472">Membrane</keyword>
<name>A0ABM3X3A8_ERIEU</name>
<evidence type="ECO:0000256" key="3">
    <source>
        <dbReference type="SAM" id="SignalP"/>
    </source>
</evidence>
<gene>
    <name evidence="5" type="primary">TGOLN2</name>
</gene>
<feature type="compositionally biased region" description="Basic and acidic residues" evidence="1">
    <location>
        <begin position="269"/>
        <end position="285"/>
    </location>
</feature>
<feature type="compositionally biased region" description="Pro residues" evidence="1">
    <location>
        <begin position="57"/>
        <end position="125"/>
    </location>
</feature>
<reference evidence="5" key="1">
    <citation type="submission" date="2025-08" db="UniProtKB">
        <authorList>
            <consortium name="RefSeq"/>
        </authorList>
    </citation>
    <scope>IDENTIFICATION</scope>
</reference>
<sequence>MRFLVALVLLSVGAVAVAAEDPTKSVEQSLGDRESQTAIINTPSESGNSRLVEKKPGPPTGQQPGPPTRQQPGPPTGQQPGPPTGQQPGPPTRQQPGPPTRQQPGPPTGQQPGPPTGQQPGPPTRQQPEPRAGLEQHSDAQPHSQEPALGTSSENAKPDSVRQDPAGADANSVEKNKLTTSAYPDPSDKDHKPSKAEADTSDKKQKSTNANPGTSDKERHSTAPPQEGGGKSAEPTQDEASREGEEDDRDPEEGSPVKEEKGMSGPTSHENRDDAPVDSKNKDSPYKDNFGTASAESSHFFAYLVTAAIVVAALYIAYHNKRKIIAFVLEGKKSKVTRRPKSNDYQRLDQKGHHWGLVPAL</sequence>
<feature type="compositionally biased region" description="Polar residues" evidence="1">
    <location>
        <begin position="36"/>
        <end position="49"/>
    </location>
</feature>
<keyword evidence="2" id="KW-0812">Transmembrane</keyword>
<keyword evidence="3" id="KW-0732">Signal</keyword>
<dbReference type="RefSeq" id="XP_060043308.1">
    <property type="nucleotide sequence ID" value="XM_060187325.1"/>
</dbReference>
<feature type="signal peptide" evidence="3">
    <location>
        <begin position="1"/>
        <end position="19"/>
    </location>
</feature>
<dbReference type="GeneID" id="103119574"/>
<organism evidence="4 5">
    <name type="scientific">Erinaceus europaeus</name>
    <name type="common">Western European hedgehog</name>
    <dbReference type="NCBI Taxonomy" id="9365"/>
    <lineage>
        <taxon>Eukaryota</taxon>
        <taxon>Metazoa</taxon>
        <taxon>Chordata</taxon>
        <taxon>Craniata</taxon>
        <taxon>Vertebrata</taxon>
        <taxon>Euteleostomi</taxon>
        <taxon>Mammalia</taxon>
        <taxon>Eutheria</taxon>
        <taxon>Laurasiatheria</taxon>
        <taxon>Eulipotyphla</taxon>
        <taxon>Erinaceidae</taxon>
        <taxon>Erinaceinae</taxon>
        <taxon>Erinaceus</taxon>
    </lineage>
</organism>
<feature type="compositionally biased region" description="Basic and acidic residues" evidence="1">
    <location>
        <begin position="186"/>
        <end position="205"/>
    </location>
</feature>
<dbReference type="PANTHER" id="PTHR23211">
    <property type="entry name" value="TRANS-GOLGI NETWORK INTEGRAL MEMBRANE PROTEIN TGN38"/>
    <property type="match status" value="1"/>
</dbReference>
<evidence type="ECO:0000256" key="1">
    <source>
        <dbReference type="SAM" id="MobiDB-lite"/>
    </source>
</evidence>
<feature type="transmembrane region" description="Helical" evidence="2">
    <location>
        <begin position="300"/>
        <end position="318"/>
    </location>
</feature>
<feature type="compositionally biased region" description="Polar residues" evidence="1">
    <location>
        <begin position="141"/>
        <end position="155"/>
    </location>
</feature>
<accession>A0ABM3X3A8</accession>
<proteinExistence type="predicted"/>
<feature type="region of interest" description="Disordered" evidence="1">
    <location>
        <begin position="20"/>
        <end position="285"/>
    </location>
</feature>
<protein>
    <submittedName>
        <fullName evidence="5">Trans-Golgi network integral membrane protein 2 isoform X1</fullName>
    </submittedName>
</protein>
<keyword evidence="4" id="KW-1185">Reference proteome</keyword>
<feature type="chain" id="PRO_5047512353" evidence="3">
    <location>
        <begin position="20"/>
        <end position="361"/>
    </location>
</feature>